<accession>A0ABP9U6Z1</accession>
<protein>
    <recommendedName>
        <fullName evidence="3">Serine aminopeptidase S33 domain-containing protein</fullName>
    </recommendedName>
</protein>
<dbReference type="Proteomes" id="UP001449582">
    <property type="component" value="Unassembled WGS sequence"/>
</dbReference>
<evidence type="ECO:0000313" key="2">
    <source>
        <dbReference type="Proteomes" id="UP001449582"/>
    </source>
</evidence>
<dbReference type="Gene3D" id="3.40.50.1820">
    <property type="entry name" value="alpha/beta hydrolase"/>
    <property type="match status" value="1"/>
</dbReference>
<evidence type="ECO:0000313" key="1">
    <source>
        <dbReference type="EMBL" id="GAA5414425.1"/>
    </source>
</evidence>
<organism evidence="1 2">
    <name type="scientific">Ureaplasma ceti</name>
    <dbReference type="NCBI Taxonomy" id="3119530"/>
    <lineage>
        <taxon>Bacteria</taxon>
        <taxon>Bacillati</taxon>
        <taxon>Mycoplasmatota</taxon>
        <taxon>Mycoplasmoidales</taxon>
        <taxon>Mycoplasmoidaceae</taxon>
        <taxon>Ureaplasma</taxon>
    </lineage>
</organism>
<keyword evidence="2" id="KW-1185">Reference proteome</keyword>
<dbReference type="RefSeq" id="WP_353289591.1">
    <property type="nucleotide sequence ID" value="NZ_BAABQM010000001.1"/>
</dbReference>
<reference evidence="1" key="1">
    <citation type="submission" date="2024-02" db="EMBL/GenBank/DDBJ databases">
        <title>Draft genome sequence of new strains in genus Ureaplasma.</title>
        <authorList>
            <person name="Nakajima Y."/>
            <person name="Segawa T."/>
        </authorList>
    </citation>
    <scope>NUCLEOTIDE SEQUENCE [LARGE SCALE GENOMIC DNA]</scope>
    <source>
        <strain evidence="1">OM1</strain>
    </source>
</reference>
<dbReference type="SUPFAM" id="SSF53474">
    <property type="entry name" value="alpha/beta-Hydrolases"/>
    <property type="match status" value="1"/>
</dbReference>
<dbReference type="InterPro" id="IPR029058">
    <property type="entry name" value="AB_hydrolase_fold"/>
</dbReference>
<dbReference type="EMBL" id="BAABQM010000001">
    <property type="protein sequence ID" value="GAA5414425.1"/>
    <property type="molecule type" value="Genomic_DNA"/>
</dbReference>
<evidence type="ECO:0008006" key="3">
    <source>
        <dbReference type="Google" id="ProtNLM"/>
    </source>
</evidence>
<gene>
    <name evidence="1" type="ORF">UREOM_1360</name>
</gene>
<sequence length="260" mass="31067">MLITEKPMFYKWTKNILFVIPEYTESAKYYQEIYRPFSQEFDIIIVDWENLYHLGKDLKFNDLQEYVLHIIEYLEIDTSKIVFIGSGVGASIISLIHHYMNPLGCLFISPIFSTTLVNPYTSNIPSYKNNLNSYFIRMQKEYYKVDEYFGDRSSSLFTAKFRHYLKYQDFFDTAIAQICLYDSLKAIRKKETHFCKNTAIFMGVYDEVVDLSSLIKSYKFKHFKNQVPILVFEKSSHHIELEETKLYLKELKKYLNEWTK</sequence>
<name>A0ABP9U6Z1_9BACT</name>
<comment type="caution">
    <text evidence="1">The sequence shown here is derived from an EMBL/GenBank/DDBJ whole genome shotgun (WGS) entry which is preliminary data.</text>
</comment>
<proteinExistence type="predicted"/>